<reference evidence="8 9" key="2">
    <citation type="journal article" date="2010" name="Stand. Genomic Sci.">
        <title>Complete genome sequence of Desulfohalobium retbaense type strain (HR(100)).</title>
        <authorList>
            <person name="Spring S."/>
            <person name="Nolan M."/>
            <person name="Lapidus A."/>
            <person name="Glavina Del Rio T."/>
            <person name="Copeland A."/>
            <person name="Tice H."/>
            <person name="Cheng J.F."/>
            <person name="Lucas S."/>
            <person name="Land M."/>
            <person name="Chen F."/>
            <person name="Bruce D."/>
            <person name="Goodwin L."/>
            <person name="Pitluck S."/>
            <person name="Ivanova N."/>
            <person name="Mavromatis K."/>
            <person name="Mikhailova N."/>
            <person name="Pati A."/>
            <person name="Chen A."/>
            <person name="Palaniappan K."/>
            <person name="Hauser L."/>
            <person name="Chang Y.J."/>
            <person name="Jeffries C.D."/>
            <person name="Munk C."/>
            <person name="Kiss H."/>
            <person name="Chain P."/>
            <person name="Han C."/>
            <person name="Brettin T."/>
            <person name="Detter J.C."/>
            <person name="Schuler E."/>
            <person name="Goker M."/>
            <person name="Rohde M."/>
            <person name="Bristow J."/>
            <person name="Eisen J.A."/>
            <person name="Markowitz V."/>
            <person name="Hugenholtz P."/>
            <person name="Kyrpides N.C."/>
            <person name="Klenk H.P."/>
        </authorList>
    </citation>
    <scope>NUCLEOTIDE SEQUENCE [LARGE SCALE GENOMIC DNA]</scope>
    <source>
        <strain evidence="9">ATCC 49802 / DSM 20745 / S 6022</strain>
    </source>
</reference>
<dbReference type="InterPro" id="IPR004167">
    <property type="entry name" value="PSBD"/>
</dbReference>
<dbReference type="PANTHER" id="PTHR23151:SF90">
    <property type="entry name" value="DIHYDROLIPOYLLYSINE-RESIDUE ACETYLTRANSFERASE COMPONENT OF PYRUVATE DEHYDROGENASE COMPLEX, MITOCHONDRIAL-RELATED"/>
    <property type="match status" value="1"/>
</dbReference>
<dbReference type="GO" id="GO:0006086">
    <property type="term" value="P:pyruvate decarboxylation to acetyl-CoA"/>
    <property type="evidence" value="ECO:0007669"/>
    <property type="project" value="InterPro"/>
</dbReference>
<name>D1C548_SPHTD</name>
<evidence type="ECO:0000259" key="7">
    <source>
        <dbReference type="PROSITE" id="PS51826"/>
    </source>
</evidence>
<dbReference type="InterPro" id="IPR003016">
    <property type="entry name" value="2-oxoA_DH_lipoyl-BS"/>
</dbReference>
<dbReference type="InterPro" id="IPR023213">
    <property type="entry name" value="CAT-like_dom_sf"/>
</dbReference>
<dbReference type="AlphaFoldDB" id="D1C548"/>
<dbReference type="InterPro" id="IPR036625">
    <property type="entry name" value="E3-bd_dom_sf"/>
</dbReference>
<dbReference type="Pfam" id="PF02817">
    <property type="entry name" value="E3_binding"/>
    <property type="match status" value="1"/>
</dbReference>
<dbReference type="EMBL" id="CP001823">
    <property type="protein sequence ID" value="ACZ39365.1"/>
    <property type="molecule type" value="Genomic_DNA"/>
</dbReference>
<accession>D1C548</accession>
<protein>
    <recommendedName>
        <fullName evidence="4">Dihydrolipoamide acetyltransferase component of pyruvate dehydrogenase complex</fullName>
        <ecNumber evidence="4">2.3.1.-</ecNumber>
    </recommendedName>
</protein>
<keyword evidence="9" id="KW-1185">Reference proteome</keyword>
<dbReference type="SUPFAM" id="SSF52777">
    <property type="entry name" value="CoA-dependent acyltransferases"/>
    <property type="match status" value="1"/>
</dbReference>
<evidence type="ECO:0000256" key="5">
    <source>
        <dbReference type="SAM" id="MobiDB-lite"/>
    </source>
</evidence>
<dbReference type="STRING" id="479434.Sthe_1933"/>
<dbReference type="PROSITE" id="PS51826">
    <property type="entry name" value="PSBD"/>
    <property type="match status" value="1"/>
</dbReference>
<dbReference type="Gene3D" id="2.40.50.100">
    <property type="match status" value="1"/>
</dbReference>
<dbReference type="KEGG" id="sti:Sthe_1933"/>
<dbReference type="Pfam" id="PF00198">
    <property type="entry name" value="2-oxoacid_dh"/>
    <property type="match status" value="1"/>
</dbReference>
<organism evidence="8 9">
    <name type="scientific">Sphaerobacter thermophilus (strain ATCC 49802 / DSM 20745 / KCCM 41009 / NCIMB 13125 / S 6022)</name>
    <dbReference type="NCBI Taxonomy" id="479434"/>
    <lineage>
        <taxon>Bacteria</taxon>
        <taxon>Pseudomonadati</taxon>
        <taxon>Thermomicrobiota</taxon>
        <taxon>Thermomicrobia</taxon>
        <taxon>Sphaerobacterales</taxon>
        <taxon>Sphaerobacterineae</taxon>
        <taxon>Sphaerobacteraceae</taxon>
        <taxon>Sphaerobacter</taxon>
    </lineage>
</organism>
<evidence type="ECO:0000256" key="4">
    <source>
        <dbReference type="RuleBase" id="RU003423"/>
    </source>
</evidence>
<dbReference type="GO" id="GO:0045254">
    <property type="term" value="C:pyruvate dehydrogenase complex"/>
    <property type="evidence" value="ECO:0007669"/>
    <property type="project" value="InterPro"/>
</dbReference>
<evidence type="ECO:0000256" key="1">
    <source>
        <dbReference type="ARBA" id="ARBA00001938"/>
    </source>
</evidence>
<comment type="cofactor">
    <cofactor evidence="1 4">
        <name>(R)-lipoate</name>
        <dbReference type="ChEBI" id="CHEBI:83088"/>
    </cofactor>
</comment>
<dbReference type="InterPro" id="IPR045257">
    <property type="entry name" value="E2/Pdx1"/>
</dbReference>
<dbReference type="FunCoup" id="D1C548">
    <property type="interactions" value="303"/>
</dbReference>
<dbReference type="EC" id="2.3.1.-" evidence="4"/>
<feature type="domain" description="Lipoyl-binding" evidence="6">
    <location>
        <begin position="2"/>
        <end position="77"/>
    </location>
</feature>
<dbReference type="InParanoid" id="D1C548"/>
<dbReference type="eggNOG" id="COG0508">
    <property type="taxonomic scope" value="Bacteria"/>
</dbReference>
<dbReference type="GO" id="GO:0016746">
    <property type="term" value="F:acyltransferase activity"/>
    <property type="evidence" value="ECO:0007669"/>
    <property type="project" value="UniProtKB-KW"/>
</dbReference>
<dbReference type="Pfam" id="PF00364">
    <property type="entry name" value="Biotin_lipoyl"/>
    <property type="match status" value="1"/>
</dbReference>
<dbReference type="PROSITE" id="PS00189">
    <property type="entry name" value="LIPOYL"/>
    <property type="match status" value="1"/>
</dbReference>
<evidence type="ECO:0000313" key="9">
    <source>
        <dbReference type="Proteomes" id="UP000002027"/>
    </source>
</evidence>
<evidence type="ECO:0000259" key="6">
    <source>
        <dbReference type="PROSITE" id="PS50968"/>
    </source>
</evidence>
<dbReference type="CDD" id="cd06849">
    <property type="entry name" value="lipoyl_domain"/>
    <property type="match status" value="1"/>
</dbReference>
<evidence type="ECO:0000313" key="8">
    <source>
        <dbReference type="EMBL" id="ACZ39365.1"/>
    </source>
</evidence>
<dbReference type="Proteomes" id="UP000002027">
    <property type="component" value="Chromosome 1"/>
</dbReference>
<keyword evidence="3 4" id="KW-0450">Lipoyl</keyword>
<dbReference type="InterPro" id="IPR001078">
    <property type="entry name" value="2-oxoacid_DH_actylTfrase"/>
</dbReference>
<evidence type="ECO:0000256" key="2">
    <source>
        <dbReference type="ARBA" id="ARBA00007317"/>
    </source>
</evidence>
<comment type="similarity">
    <text evidence="2 4">Belongs to the 2-oxoacid dehydrogenase family.</text>
</comment>
<dbReference type="Gene3D" id="3.30.559.10">
    <property type="entry name" value="Chloramphenicol acetyltransferase-like domain"/>
    <property type="match status" value="1"/>
</dbReference>
<dbReference type="PROSITE" id="PS50968">
    <property type="entry name" value="BIOTINYL_LIPOYL"/>
    <property type="match status" value="1"/>
</dbReference>
<dbReference type="SUPFAM" id="SSF51230">
    <property type="entry name" value="Single hybrid motif"/>
    <property type="match status" value="1"/>
</dbReference>
<dbReference type="PANTHER" id="PTHR23151">
    <property type="entry name" value="DIHYDROLIPOAMIDE ACETYL/SUCCINYL-TRANSFERASE-RELATED"/>
    <property type="match status" value="1"/>
</dbReference>
<proteinExistence type="inferred from homology"/>
<keyword evidence="4" id="KW-0808">Transferase</keyword>
<gene>
    <name evidence="8" type="ordered locus">Sthe_1933</name>
</gene>
<dbReference type="InterPro" id="IPR011053">
    <property type="entry name" value="Single_hybrid_motif"/>
</dbReference>
<feature type="domain" description="Peripheral subunit-binding (PSBD)" evidence="7">
    <location>
        <begin position="137"/>
        <end position="174"/>
    </location>
</feature>
<dbReference type="RefSeq" id="WP_012872411.1">
    <property type="nucleotide sequence ID" value="NC_013523.1"/>
</dbReference>
<dbReference type="Gene3D" id="4.10.320.10">
    <property type="entry name" value="E3-binding domain"/>
    <property type="match status" value="1"/>
</dbReference>
<dbReference type="HOGENOM" id="CLU_016733_10_2_0"/>
<feature type="region of interest" description="Disordered" evidence="5">
    <location>
        <begin position="84"/>
        <end position="127"/>
    </location>
</feature>
<keyword evidence="4" id="KW-0012">Acyltransferase</keyword>
<evidence type="ECO:0000256" key="3">
    <source>
        <dbReference type="ARBA" id="ARBA00022823"/>
    </source>
</evidence>
<reference evidence="9" key="1">
    <citation type="submission" date="2009-11" db="EMBL/GenBank/DDBJ databases">
        <title>The complete chromosome 1 of Sphaerobacter thermophilus DSM 20745.</title>
        <authorList>
            <person name="Lucas S."/>
            <person name="Copeland A."/>
            <person name="Lapidus A."/>
            <person name="Glavina del Rio T."/>
            <person name="Dalin E."/>
            <person name="Tice H."/>
            <person name="Bruce D."/>
            <person name="Goodwin L."/>
            <person name="Pitluck S."/>
            <person name="Kyrpides N."/>
            <person name="Mavromatis K."/>
            <person name="Ivanova N."/>
            <person name="Mikhailova N."/>
            <person name="LaButti K.M."/>
            <person name="Clum A."/>
            <person name="Sun H.I."/>
            <person name="Brettin T."/>
            <person name="Detter J.C."/>
            <person name="Han C."/>
            <person name="Larimer F."/>
            <person name="Land M."/>
            <person name="Hauser L."/>
            <person name="Markowitz V."/>
            <person name="Cheng J.F."/>
            <person name="Hugenholtz P."/>
            <person name="Woyke T."/>
            <person name="Wu D."/>
            <person name="Steenblock K."/>
            <person name="Schneider S."/>
            <person name="Pukall R."/>
            <person name="Goeker M."/>
            <person name="Klenk H.P."/>
            <person name="Eisen J.A."/>
        </authorList>
    </citation>
    <scope>NUCLEOTIDE SEQUENCE [LARGE SCALE GENOMIC DNA]</scope>
    <source>
        <strain evidence="9">ATCC 49802 / DSM 20745 / S 6022</strain>
    </source>
</reference>
<sequence length="443" mass="47097">MAKTVVMPQMGYDMDAGTLLRWLKQEGERVERGEPIAEIETDKVNLEIESFESGVVRKHLVSEGATVPVGQAIAIVGDPDEPIDVPETPAQTEATVPEAGTPAAPSPTDGVREAPQPESQPQPVAQVVERAPGERVRASPLVRRLAAEHGIDLSTVAGSGPGGRIVKEDIMPLIGRPAAPAAAPEPAAPAEPAAAPAAPAAPVAAPAAVAAPPGAPPSELRDLSRMRQTIARRMTESFQAPHFYVTTTVDMGAALALREQINEQVEAEQKVSVNDLIVRATALALRKFPMLNASFAGDQVRVYERIDIAIAVAVEGGLITPFIPDTDRKSLGEIATITKDLIQRAREGGLRPEEYQGGTFTISNLGMYDVESFIAVINPPQAGILAVGSIRKEPVYQDGVFVPVDLMRITISADHRVTDGAEAARFLAEVKRYLEKPMLLAIS</sequence>
<dbReference type="SUPFAM" id="SSF47005">
    <property type="entry name" value="Peripheral subunit-binding domain of 2-oxo acid dehydrogenase complex"/>
    <property type="match status" value="1"/>
</dbReference>
<dbReference type="InterPro" id="IPR000089">
    <property type="entry name" value="Biotin_lipoyl"/>
</dbReference>
<dbReference type="OrthoDB" id="9805770at2"/>